<accession>A0A699QAA9</accession>
<reference evidence="1" key="1">
    <citation type="journal article" date="2019" name="Sci. Rep.">
        <title>Draft genome of Tanacetum cinerariifolium, the natural source of mosquito coil.</title>
        <authorList>
            <person name="Yamashiro T."/>
            <person name="Shiraishi A."/>
            <person name="Satake H."/>
            <person name="Nakayama K."/>
        </authorList>
    </citation>
    <scope>NUCLEOTIDE SEQUENCE</scope>
</reference>
<comment type="caution">
    <text evidence="1">The sequence shown here is derived from an EMBL/GenBank/DDBJ whole genome shotgun (WGS) entry which is preliminary data.</text>
</comment>
<dbReference type="EMBL" id="BKCJ010980266">
    <property type="protein sequence ID" value="GFC59124.1"/>
    <property type="molecule type" value="Genomic_DNA"/>
</dbReference>
<name>A0A699QAA9_TANCI</name>
<dbReference type="AlphaFoldDB" id="A0A699QAA9"/>
<protein>
    <submittedName>
        <fullName evidence="1">Uncharacterized protein</fullName>
    </submittedName>
</protein>
<feature type="non-terminal residue" evidence="1">
    <location>
        <position position="1"/>
    </location>
</feature>
<proteinExistence type="predicted"/>
<sequence length="102" mass="11230">FETLFVSEEYEPGKPKLDLPEENREAGFAGQFWYAWAPPQVTQFGSTDFTGAGVVDGVRVEDWFFLSKSNALTMSLSSATSDEMTEVDELVPTLATTALARV</sequence>
<organism evidence="1">
    <name type="scientific">Tanacetum cinerariifolium</name>
    <name type="common">Dalmatian daisy</name>
    <name type="synonym">Chrysanthemum cinerariifolium</name>
    <dbReference type="NCBI Taxonomy" id="118510"/>
    <lineage>
        <taxon>Eukaryota</taxon>
        <taxon>Viridiplantae</taxon>
        <taxon>Streptophyta</taxon>
        <taxon>Embryophyta</taxon>
        <taxon>Tracheophyta</taxon>
        <taxon>Spermatophyta</taxon>
        <taxon>Magnoliopsida</taxon>
        <taxon>eudicotyledons</taxon>
        <taxon>Gunneridae</taxon>
        <taxon>Pentapetalae</taxon>
        <taxon>asterids</taxon>
        <taxon>campanulids</taxon>
        <taxon>Asterales</taxon>
        <taxon>Asteraceae</taxon>
        <taxon>Asteroideae</taxon>
        <taxon>Anthemideae</taxon>
        <taxon>Anthemidinae</taxon>
        <taxon>Tanacetum</taxon>
    </lineage>
</organism>
<evidence type="ECO:0000313" key="1">
    <source>
        <dbReference type="EMBL" id="GFC59124.1"/>
    </source>
</evidence>
<gene>
    <name evidence="1" type="ORF">Tci_831094</name>
</gene>